<evidence type="ECO:0000313" key="2">
    <source>
        <dbReference type="EMBL" id="WZO35552.1"/>
    </source>
</evidence>
<name>A0AAU6SF31_9MICO</name>
<dbReference type="RefSeq" id="WP_349426372.1">
    <property type="nucleotide sequence ID" value="NZ_CP151632.1"/>
</dbReference>
<gene>
    <name evidence="2" type="ORF">MRBLWS13_003256</name>
</gene>
<feature type="region of interest" description="Disordered" evidence="1">
    <location>
        <begin position="126"/>
        <end position="147"/>
    </location>
</feature>
<accession>A0AAU6SF31</accession>
<dbReference type="AlphaFoldDB" id="A0AAU6SF31"/>
<evidence type="ECO:0000256" key="1">
    <source>
        <dbReference type="SAM" id="MobiDB-lite"/>
    </source>
</evidence>
<reference evidence="2" key="1">
    <citation type="submission" date="2024-04" db="EMBL/GenBank/DDBJ databases">
        <authorList>
            <person name="Roder T."/>
            <person name="Oberhansli S."/>
            <person name="Kreuzer M."/>
        </authorList>
    </citation>
    <scope>NUCLEOTIDE SEQUENCE</scope>
    <source>
        <strain evidence="2">LWS13-1.2</strain>
    </source>
</reference>
<dbReference type="EMBL" id="CP151632">
    <property type="protein sequence ID" value="WZO35552.1"/>
    <property type="molecule type" value="Genomic_DNA"/>
</dbReference>
<sequence length="147" mass="15406">MAATSTSAVRADLADAVAASRTAREAAERELRLSVALRARAGEALERTARRPGLDETERARLRAEYAAADAVVAQRRAAVDKALEFERAAAVVARAFETEAASASPLAAALLELVGSRGVSRGRAARASVRRTTPAVRLGGTRPRTA</sequence>
<organism evidence="2">
    <name type="scientific">Microbacterium sp. LWS13-1.2</name>
    <dbReference type="NCBI Taxonomy" id="3135264"/>
    <lineage>
        <taxon>Bacteria</taxon>
        <taxon>Bacillati</taxon>
        <taxon>Actinomycetota</taxon>
        <taxon>Actinomycetes</taxon>
        <taxon>Micrococcales</taxon>
        <taxon>Microbacteriaceae</taxon>
        <taxon>Microbacterium</taxon>
    </lineage>
</organism>
<protein>
    <submittedName>
        <fullName evidence="2">Uncharacterized protein</fullName>
    </submittedName>
</protein>
<proteinExistence type="predicted"/>